<evidence type="ECO:0000256" key="1">
    <source>
        <dbReference type="SAM" id="Phobius"/>
    </source>
</evidence>
<feature type="transmembrane region" description="Helical" evidence="1">
    <location>
        <begin position="59"/>
        <end position="81"/>
    </location>
</feature>
<comment type="caution">
    <text evidence="2">The sequence shown here is derived from an EMBL/GenBank/DDBJ whole genome shotgun (WGS) entry which is preliminary data.</text>
</comment>
<gene>
    <name evidence="2" type="ORF">MSPICULIGERA_LOCUS13751</name>
</gene>
<evidence type="ECO:0000313" key="3">
    <source>
        <dbReference type="Proteomes" id="UP001177023"/>
    </source>
</evidence>
<dbReference type="EMBL" id="CATQJA010002639">
    <property type="protein sequence ID" value="CAJ0575441.1"/>
    <property type="molecule type" value="Genomic_DNA"/>
</dbReference>
<proteinExistence type="predicted"/>
<keyword evidence="1" id="KW-1133">Transmembrane helix</keyword>
<dbReference type="AlphaFoldDB" id="A0AA36CUC9"/>
<organism evidence="2 3">
    <name type="scientific">Mesorhabditis spiculigera</name>
    <dbReference type="NCBI Taxonomy" id="96644"/>
    <lineage>
        <taxon>Eukaryota</taxon>
        <taxon>Metazoa</taxon>
        <taxon>Ecdysozoa</taxon>
        <taxon>Nematoda</taxon>
        <taxon>Chromadorea</taxon>
        <taxon>Rhabditida</taxon>
        <taxon>Rhabditina</taxon>
        <taxon>Rhabditomorpha</taxon>
        <taxon>Rhabditoidea</taxon>
        <taxon>Rhabditidae</taxon>
        <taxon>Mesorhabditinae</taxon>
        <taxon>Mesorhabditis</taxon>
    </lineage>
</organism>
<accession>A0AA36CUC9</accession>
<keyword evidence="1" id="KW-0472">Membrane</keyword>
<feature type="non-terminal residue" evidence="2">
    <location>
        <position position="129"/>
    </location>
</feature>
<keyword evidence="3" id="KW-1185">Reference proteome</keyword>
<reference evidence="2" key="1">
    <citation type="submission" date="2023-06" db="EMBL/GenBank/DDBJ databases">
        <authorList>
            <person name="Delattre M."/>
        </authorList>
    </citation>
    <scope>NUCLEOTIDE SEQUENCE</scope>
    <source>
        <strain evidence="2">AF72</strain>
    </source>
</reference>
<dbReference type="Proteomes" id="UP001177023">
    <property type="component" value="Unassembled WGS sequence"/>
</dbReference>
<keyword evidence="1" id="KW-0812">Transmembrane</keyword>
<sequence>MDWMGRIEKFLKKGILSLWKESLIFVILWWVSWALSKSVDSRFASPEDQERLVQIGDVLWMLVIALLVLLVLVYICACLLMDAQTSKSNSWVTIRKSLGAEGAHHWQGRRRCHQPAIQLPENVPLPLRR</sequence>
<name>A0AA36CUC9_9BILA</name>
<protein>
    <submittedName>
        <fullName evidence="2">Uncharacterized protein</fullName>
    </submittedName>
</protein>
<evidence type="ECO:0000313" key="2">
    <source>
        <dbReference type="EMBL" id="CAJ0575441.1"/>
    </source>
</evidence>
<feature type="transmembrane region" description="Helical" evidence="1">
    <location>
        <begin position="21"/>
        <end position="39"/>
    </location>
</feature>